<comment type="similarity">
    <text evidence="9">Belongs to the adenylate kinase family. UMP-CMP kinase subfamily.</text>
</comment>
<keyword evidence="5 9" id="KW-0067">ATP-binding</keyword>
<feature type="binding site" evidence="9">
    <location>
        <position position="258"/>
    </location>
    <ligand>
        <name>a ribonucleoside 5'-phosphate</name>
        <dbReference type="ChEBI" id="CHEBI:58043"/>
    </ligand>
</feature>
<evidence type="ECO:0000256" key="10">
    <source>
        <dbReference type="SAM" id="Phobius"/>
    </source>
</evidence>
<evidence type="ECO:0000256" key="4">
    <source>
        <dbReference type="ARBA" id="ARBA00022777"/>
    </source>
</evidence>
<feature type="region of interest" description="NMPbind" evidence="9">
    <location>
        <begin position="142"/>
        <end position="172"/>
    </location>
</feature>
<keyword evidence="1 9" id="KW-0963">Cytoplasm</keyword>
<evidence type="ECO:0000313" key="11">
    <source>
        <dbReference type="EMBL" id="KEY70609.1"/>
    </source>
</evidence>
<dbReference type="Proteomes" id="UP000028045">
    <property type="component" value="Unassembled WGS sequence"/>
</dbReference>
<comment type="subcellular location">
    <subcellularLocation>
        <location evidence="9">Cytoplasm</location>
    </subcellularLocation>
    <subcellularLocation>
        <location evidence="9">Nucleus</location>
    </subcellularLocation>
    <text evidence="9">Predominantly cytoplasmic.</text>
</comment>
<feature type="binding site" evidence="9">
    <location>
        <position position="148"/>
    </location>
    <ligand>
        <name>a ribonucleoside 5'-phosphate</name>
        <dbReference type="ChEBI" id="CHEBI:58043"/>
    </ligand>
</feature>
<feature type="binding site" evidence="9">
    <location>
        <position position="210"/>
    </location>
    <ligand>
        <name>a ribonucleoside 5'-phosphate</name>
        <dbReference type="ChEBI" id="CHEBI:58043"/>
    </ligand>
</feature>
<dbReference type="Pfam" id="PF00406">
    <property type="entry name" value="ADK"/>
    <property type="match status" value="1"/>
</dbReference>
<dbReference type="GO" id="GO:0033862">
    <property type="term" value="F:UMP kinase activity"/>
    <property type="evidence" value="ECO:0007669"/>
    <property type="project" value="RHEA"/>
</dbReference>
<dbReference type="FunFam" id="3.40.50.300:FF:000315">
    <property type="entry name" value="Adenylate kinase 1"/>
    <property type="match status" value="1"/>
</dbReference>
<dbReference type="NCBIfam" id="TIGR01359">
    <property type="entry name" value="UMP_CMP_kin_fam"/>
    <property type="match status" value="1"/>
</dbReference>
<keyword evidence="2 9" id="KW-0808">Transferase</keyword>
<comment type="cofactor">
    <cofactor evidence="9">
        <name>Mg(2+)</name>
        <dbReference type="ChEBI" id="CHEBI:18420"/>
    </cofactor>
    <text evidence="9">Binds 1 Mg(2+) ion per monomer.</text>
</comment>
<dbReference type="InterPro" id="IPR000850">
    <property type="entry name" value="Adenylat/UMP-CMP_kin"/>
</dbReference>
<dbReference type="InterPro" id="IPR033690">
    <property type="entry name" value="Adenylat_kinase_CS"/>
</dbReference>
<feature type="binding site" evidence="9">
    <location>
        <position position="241"/>
    </location>
    <ligand>
        <name>ATP</name>
        <dbReference type="ChEBI" id="CHEBI:30616"/>
    </ligand>
</feature>
<keyword evidence="12" id="KW-1185">Reference proteome</keyword>
<comment type="domain">
    <text evidence="9">Consists of three domains, a large central CORE domain and two small peripheral domains, NMPbind and LID, which undergo movements during catalysis. The LID domain closes over the site of phosphoryl transfer upon ATP binding. Assembling and dissambling the active center during each catalytic cycle provides an effective means to prevent ATP hydrolysis.</text>
</comment>
<dbReference type="GO" id="GO:0006207">
    <property type="term" value="P:'de novo' pyrimidine nucleobase biosynthetic process"/>
    <property type="evidence" value="ECO:0007669"/>
    <property type="project" value="InterPro"/>
</dbReference>
<evidence type="ECO:0000256" key="6">
    <source>
        <dbReference type="ARBA" id="ARBA00022975"/>
    </source>
</evidence>
<dbReference type="OrthoDB" id="442176at2759"/>
<name>A0A084AZ80_STACB</name>
<dbReference type="SUPFAM" id="SSF52540">
    <property type="entry name" value="P-loop containing nucleoside triphosphate hydrolases"/>
    <property type="match status" value="1"/>
</dbReference>
<evidence type="ECO:0000313" key="12">
    <source>
        <dbReference type="Proteomes" id="UP000028045"/>
    </source>
</evidence>
<keyword evidence="6 9" id="KW-0665">Pyrimidine biosynthesis</keyword>
<dbReference type="GO" id="GO:0005634">
    <property type="term" value="C:nucleus"/>
    <property type="evidence" value="ECO:0007669"/>
    <property type="project" value="UniProtKB-SubCell"/>
</dbReference>
<keyword evidence="4 9" id="KW-0418">Kinase</keyword>
<feature type="region of interest" description="LID" evidence="9">
    <location>
        <begin position="240"/>
        <end position="250"/>
    </location>
</feature>
<organism evidence="11 12">
    <name type="scientific">Stachybotrys chartarum (strain CBS 109288 / IBT 7711)</name>
    <name type="common">Toxic black mold</name>
    <name type="synonym">Stilbospora chartarum</name>
    <dbReference type="NCBI Taxonomy" id="1280523"/>
    <lineage>
        <taxon>Eukaryota</taxon>
        <taxon>Fungi</taxon>
        <taxon>Dikarya</taxon>
        <taxon>Ascomycota</taxon>
        <taxon>Pezizomycotina</taxon>
        <taxon>Sordariomycetes</taxon>
        <taxon>Hypocreomycetidae</taxon>
        <taxon>Hypocreales</taxon>
        <taxon>Stachybotryaceae</taxon>
        <taxon>Stachybotrys</taxon>
    </lineage>
</organism>
<protein>
    <recommendedName>
        <fullName evidence="9">Uridylate kinase</fullName>
        <shortName evidence="9">UK</shortName>
        <ecNumber evidence="9">2.7.4.14</ecNumber>
    </recommendedName>
    <alternativeName>
        <fullName evidence="9">ATP:UMP phosphotransferase</fullName>
    </alternativeName>
    <alternativeName>
        <fullName evidence="9">Deoxycytidylate kinase</fullName>
        <shortName evidence="9">CK</shortName>
        <shortName evidence="9">dCMP kinase</shortName>
    </alternativeName>
    <alternativeName>
        <fullName evidence="9">Uridine monophosphate kinase</fullName>
        <shortName evidence="9">UMP kinase</shortName>
        <shortName evidence="9">UMPK</shortName>
    </alternativeName>
</protein>
<evidence type="ECO:0000256" key="9">
    <source>
        <dbReference type="HAMAP-Rule" id="MF_03172"/>
    </source>
</evidence>
<dbReference type="HAMAP" id="MF_00235">
    <property type="entry name" value="Adenylate_kinase_Adk"/>
    <property type="match status" value="1"/>
</dbReference>
<dbReference type="GO" id="GO:0005737">
    <property type="term" value="C:cytoplasm"/>
    <property type="evidence" value="ECO:0007669"/>
    <property type="project" value="UniProtKB-SubCell"/>
</dbReference>
<feature type="binding site" evidence="9">
    <location>
        <position position="286"/>
    </location>
    <ligand>
        <name>ATP</name>
        <dbReference type="ChEBI" id="CHEBI:30616"/>
    </ligand>
</feature>
<dbReference type="HAMAP" id="MF_03172">
    <property type="entry name" value="Adenylate_kinase_UMP_CMP_kin"/>
    <property type="match status" value="1"/>
</dbReference>
<feature type="binding site" evidence="9">
    <location>
        <begin position="203"/>
        <end position="206"/>
    </location>
    <ligand>
        <name>a ribonucleoside 5'-phosphate</name>
        <dbReference type="ChEBI" id="CHEBI:58043"/>
    </ligand>
</feature>
<dbReference type="PRINTS" id="PR00094">
    <property type="entry name" value="ADENYLTKNASE"/>
</dbReference>
<accession>A0A084AZ80</accession>
<dbReference type="GO" id="GO:0006221">
    <property type="term" value="P:pyrimidine nucleotide biosynthetic process"/>
    <property type="evidence" value="ECO:0007669"/>
    <property type="project" value="UniProtKB-UniRule"/>
</dbReference>
<dbReference type="GO" id="GO:0005524">
    <property type="term" value="F:ATP binding"/>
    <property type="evidence" value="ECO:0007669"/>
    <property type="project" value="UniProtKB-KW"/>
</dbReference>
<feature type="binding site" evidence="9">
    <location>
        <begin position="122"/>
        <end position="127"/>
    </location>
    <ligand>
        <name>ATP</name>
        <dbReference type="ChEBI" id="CHEBI:30616"/>
    </ligand>
</feature>
<dbReference type="InterPro" id="IPR006266">
    <property type="entry name" value="UMP_CMP_kinase"/>
</dbReference>
<evidence type="ECO:0000256" key="7">
    <source>
        <dbReference type="ARBA" id="ARBA00023242"/>
    </source>
</evidence>
<gene>
    <name evidence="11" type="ORF">S7711_02213</name>
</gene>
<dbReference type="AlphaFoldDB" id="A0A084AZ80"/>
<feature type="transmembrane region" description="Helical" evidence="10">
    <location>
        <begin position="59"/>
        <end position="77"/>
    </location>
</feature>
<evidence type="ECO:0000256" key="2">
    <source>
        <dbReference type="ARBA" id="ARBA00022679"/>
    </source>
</evidence>
<keyword evidence="3 9" id="KW-0547">Nucleotide-binding</keyword>
<keyword evidence="7 9" id="KW-0539">Nucleus</keyword>
<dbReference type="PANTHER" id="PTHR23359">
    <property type="entry name" value="NUCLEOTIDE KINASE"/>
    <property type="match status" value="1"/>
</dbReference>
<proteinExistence type="inferred from homology"/>
<dbReference type="CDD" id="cd01428">
    <property type="entry name" value="ADK"/>
    <property type="match status" value="1"/>
</dbReference>
<dbReference type="HOGENOM" id="CLU_032354_0_0_1"/>
<keyword evidence="10" id="KW-0472">Membrane</keyword>
<dbReference type="EMBL" id="KL648431">
    <property type="protein sequence ID" value="KEY70609.1"/>
    <property type="molecule type" value="Genomic_DNA"/>
</dbReference>
<comment type="function">
    <text evidence="9">Catalyzes the phosphorylation of pyrimidine nucleoside monophosphates at the expense of ATP. Plays an important role in de novo pyrimidine nucleotide biosynthesis. Has preference for UMP and dUMP as phosphate acceptors, but can also use CMP, dCMP and AMP.</text>
</comment>
<reference evidence="11 12" key="1">
    <citation type="journal article" date="2014" name="BMC Genomics">
        <title>Comparative genome sequencing reveals chemotype-specific gene clusters in the toxigenic black mold Stachybotrys.</title>
        <authorList>
            <person name="Semeiks J."/>
            <person name="Borek D."/>
            <person name="Otwinowski Z."/>
            <person name="Grishin N.V."/>
        </authorList>
    </citation>
    <scope>NUCLEOTIDE SEQUENCE [LARGE SCALE GENOMIC DNA]</scope>
    <source>
        <strain evidence="12">CBS 109288 / IBT 7711</strain>
    </source>
</reference>
<sequence>MASYTPRMASHVARHVAQPLRPACSSSSSLRLAARPAFRQQSRFYASQPPRSTNNQIKFWPFLVLIAVGSAGYAGLVKRRMEMAPPQVTAPQPTGQLPQPTKSIPAFSPDDVTVIFVLGGPGAGKGTQCARLVSEHGFIHLSAGDLLRAEQDRPGSQFGDLIRDYIKEGKIVPMEVTIQLLENAMTDSLRQSGSTKGRFLIDGFPRKLDQAHKFEQSVCPAKLVLFFDCPEATMEARLLERGKTSGRTDDNAESIRKRFRTFIETSMPVVDEFEQQGKVVKIDATPPPEDVFKTTQKELRKRLGPSF</sequence>
<evidence type="ECO:0000256" key="3">
    <source>
        <dbReference type="ARBA" id="ARBA00022741"/>
    </source>
</evidence>
<dbReference type="EC" id="2.7.4.14" evidence="9"/>
<feature type="binding site" evidence="9">
    <location>
        <begin position="170"/>
        <end position="172"/>
    </location>
    <ligand>
        <name>a ribonucleoside 5'-phosphate</name>
        <dbReference type="ChEBI" id="CHEBI:58043"/>
    </ligand>
</feature>
<evidence type="ECO:0000256" key="8">
    <source>
        <dbReference type="ARBA" id="ARBA00048116"/>
    </source>
</evidence>
<evidence type="ECO:0000256" key="1">
    <source>
        <dbReference type="ARBA" id="ARBA00022490"/>
    </source>
</evidence>
<comment type="catalytic activity">
    <reaction evidence="8 9">
        <text>UMP + ATP = UDP + ADP</text>
        <dbReference type="Rhea" id="RHEA:24400"/>
        <dbReference type="ChEBI" id="CHEBI:30616"/>
        <dbReference type="ChEBI" id="CHEBI:57865"/>
        <dbReference type="ChEBI" id="CHEBI:58223"/>
        <dbReference type="ChEBI" id="CHEBI:456216"/>
        <dbReference type="EC" id="2.7.4.14"/>
    </reaction>
</comment>
<dbReference type="Gene3D" id="3.40.50.300">
    <property type="entry name" value="P-loop containing nucleotide triphosphate hydrolases"/>
    <property type="match status" value="1"/>
</dbReference>
<keyword evidence="10" id="KW-0812">Transmembrane</keyword>
<keyword evidence="10" id="KW-1133">Transmembrane helix</keyword>
<comment type="subunit">
    <text evidence="9">Monomer.</text>
</comment>
<dbReference type="PROSITE" id="PS00113">
    <property type="entry name" value="ADENYLATE_KINASE"/>
    <property type="match status" value="1"/>
</dbReference>
<feature type="binding site" evidence="9">
    <location>
        <position position="247"/>
    </location>
    <ligand>
        <name>a ribonucleoside 5'-phosphate</name>
        <dbReference type="ChEBI" id="CHEBI:58043"/>
    </ligand>
</feature>
<dbReference type="InterPro" id="IPR027417">
    <property type="entry name" value="P-loop_NTPase"/>
</dbReference>
<evidence type="ECO:0000256" key="5">
    <source>
        <dbReference type="ARBA" id="ARBA00022840"/>
    </source>
</evidence>